<dbReference type="GO" id="GO:0016776">
    <property type="term" value="F:phosphotransferase activity, phosphate group as acceptor"/>
    <property type="evidence" value="ECO:0007669"/>
    <property type="project" value="InterPro"/>
</dbReference>
<proteinExistence type="predicted"/>
<dbReference type="AlphaFoldDB" id="A0AAU0MW68"/>
<accession>A0AAU0MW68</accession>
<dbReference type="Gene3D" id="3.40.50.300">
    <property type="entry name" value="P-loop containing nucleotide triphosphate hydrolases"/>
    <property type="match status" value="1"/>
</dbReference>
<dbReference type="PANTHER" id="PTHR34383:SF3">
    <property type="entry name" value="POLYPHOSPHATE:AMP PHOSPHOTRANSFERASE"/>
    <property type="match status" value="1"/>
</dbReference>
<organism evidence="2 3">
    <name type="scientific">Microbulbifer pacificus</name>
    <dbReference type="NCBI Taxonomy" id="407164"/>
    <lineage>
        <taxon>Bacteria</taxon>
        <taxon>Pseudomonadati</taxon>
        <taxon>Pseudomonadota</taxon>
        <taxon>Gammaproteobacteria</taxon>
        <taxon>Cellvibrionales</taxon>
        <taxon>Microbulbiferaceae</taxon>
        <taxon>Microbulbifer</taxon>
    </lineage>
</organism>
<evidence type="ECO:0000313" key="2">
    <source>
        <dbReference type="EMBL" id="WOX04136.1"/>
    </source>
</evidence>
<dbReference type="RefSeq" id="WP_318952614.1">
    <property type="nucleotide sequence ID" value="NZ_CP137555.1"/>
</dbReference>
<evidence type="ECO:0000259" key="1">
    <source>
        <dbReference type="Pfam" id="PF03976"/>
    </source>
</evidence>
<dbReference type="InterPro" id="IPR027417">
    <property type="entry name" value="P-loop_NTPase"/>
</dbReference>
<dbReference type="PANTHER" id="PTHR34383">
    <property type="entry name" value="POLYPHOSPHATE:AMP PHOSPHOTRANSFERASE-RELATED"/>
    <property type="match status" value="1"/>
</dbReference>
<dbReference type="NCBIfam" id="TIGR03709">
    <property type="entry name" value="PPK2_rel_1"/>
    <property type="match status" value="1"/>
</dbReference>
<protein>
    <submittedName>
        <fullName evidence="2">Polyphosphate kinase 2 family protein</fullName>
    </submittedName>
</protein>
<reference evidence="2 3" key="1">
    <citation type="submission" date="2023-10" db="EMBL/GenBank/DDBJ databases">
        <title>Description of Microbulbifer bruguierae sp. nov., isolated from the sediments of mangrove plant Bruguiera sexangula and comparative genomic analyses of the genus Microbulbifer.</title>
        <authorList>
            <person name="Long M."/>
        </authorList>
    </citation>
    <scope>NUCLEOTIDE SEQUENCE [LARGE SCALE GENOMIC DNA]</scope>
    <source>
        <strain evidence="2 3">SPO729</strain>
    </source>
</reference>
<keyword evidence="3" id="KW-1185">Reference proteome</keyword>
<dbReference type="Pfam" id="PF03976">
    <property type="entry name" value="PPK2"/>
    <property type="match status" value="1"/>
</dbReference>
<sequence length="301" mass="35110">MDYFEEFRIKPGSRVKLAAIDASYHGEHKTHEAALPVIEEYARRLRELQYLLYAEHKRSLLICLQGRDAAGKDGTINHVLGAMNPQGCTVTGFKQPSVEEADHDFLWRCHKAAPARGHVAIFNRSHYEDVLIQRVHKMVPESVWSGRYQHINNFEQLLADNHTLILKFYLHIDAEEQLERFRKRIEDPTRHWKISDSDYAEAPFWNEYTAAFEDVLDKCSTSFAPWFVIPANHKWFRNLAISHIVVRALESLKMEFPQPTVDIDSIRKKYHALDRAEVRQGMITQEEGKSSELKENKKNKK</sequence>
<dbReference type="KEGG" id="mpaf:R5R33_10310"/>
<dbReference type="InterPro" id="IPR022300">
    <property type="entry name" value="PPK2-rel_1"/>
</dbReference>
<dbReference type="Proteomes" id="UP001302477">
    <property type="component" value="Chromosome"/>
</dbReference>
<keyword evidence="2" id="KW-0808">Transferase</keyword>
<name>A0AAU0MW68_9GAMM</name>
<evidence type="ECO:0000313" key="3">
    <source>
        <dbReference type="Proteomes" id="UP001302477"/>
    </source>
</evidence>
<dbReference type="InterPro" id="IPR022488">
    <property type="entry name" value="PPK2-related"/>
</dbReference>
<feature type="domain" description="Polyphosphate kinase-2-related" evidence="1">
    <location>
        <begin position="40"/>
        <end position="254"/>
    </location>
</feature>
<dbReference type="GO" id="GO:0006797">
    <property type="term" value="P:polyphosphate metabolic process"/>
    <property type="evidence" value="ECO:0007669"/>
    <property type="project" value="InterPro"/>
</dbReference>
<dbReference type="GO" id="GO:0016301">
    <property type="term" value="F:kinase activity"/>
    <property type="evidence" value="ECO:0007669"/>
    <property type="project" value="UniProtKB-KW"/>
</dbReference>
<gene>
    <name evidence="2" type="ORF">R5R33_10310</name>
</gene>
<dbReference type="SUPFAM" id="SSF52540">
    <property type="entry name" value="P-loop containing nucleoside triphosphate hydrolases"/>
    <property type="match status" value="1"/>
</dbReference>
<keyword evidence="2" id="KW-0418">Kinase</keyword>
<dbReference type="EMBL" id="CP137555">
    <property type="protein sequence ID" value="WOX04136.1"/>
    <property type="molecule type" value="Genomic_DNA"/>
</dbReference>